<comment type="subcellular location">
    <subcellularLocation>
        <location evidence="1">Cytoplasm</location>
        <location evidence="1">Cytoskeleton</location>
        <location evidence="1">Microtubule organizing center</location>
        <location evidence="1">Centrosome</location>
        <location evidence="1">Centriole</location>
    </subcellularLocation>
</comment>
<dbReference type="Proteomes" id="UP001497392">
    <property type="component" value="Unassembled WGS sequence"/>
</dbReference>
<feature type="region of interest" description="Disordered" evidence="6">
    <location>
        <begin position="602"/>
        <end position="640"/>
    </location>
</feature>
<feature type="coiled-coil region" evidence="5">
    <location>
        <begin position="450"/>
        <end position="540"/>
    </location>
</feature>
<gene>
    <name evidence="7" type="primary">g11509</name>
    <name evidence="7" type="ORF">VP750_LOCUS10292</name>
</gene>
<name>A0ABP1GC90_9CHLO</name>
<evidence type="ECO:0000256" key="6">
    <source>
        <dbReference type="SAM" id="MobiDB-lite"/>
    </source>
</evidence>
<dbReference type="Gene3D" id="1.10.287.1490">
    <property type="match status" value="1"/>
</dbReference>
<protein>
    <submittedName>
        <fullName evidence="7">G11509 protein</fullName>
    </submittedName>
</protein>
<evidence type="ECO:0000256" key="1">
    <source>
        <dbReference type="ARBA" id="ARBA00004114"/>
    </source>
</evidence>
<accession>A0ABP1GC90</accession>
<feature type="region of interest" description="Disordered" evidence="6">
    <location>
        <begin position="1076"/>
        <end position="1096"/>
    </location>
</feature>
<feature type="coiled-coil region" evidence="5">
    <location>
        <begin position="658"/>
        <end position="779"/>
    </location>
</feature>
<keyword evidence="3" id="KW-0206">Cytoskeleton</keyword>
<dbReference type="EMBL" id="CAXHTA020000018">
    <property type="protein sequence ID" value="CAL5228386.1"/>
    <property type="molecule type" value="Genomic_DNA"/>
</dbReference>
<evidence type="ECO:0000256" key="3">
    <source>
        <dbReference type="ARBA" id="ARBA00023212"/>
    </source>
</evidence>
<keyword evidence="8" id="KW-1185">Reference proteome</keyword>
<evidence type="ECO:0000256" key="5">
    <source>
        <dbReference type="SAM" id="Coils"/>
    </source>
</evidence>
<reference evidence="7 8" key="1">
    <citation type="submission" date="2024-06" db="EMBL/GenBank/DDBJ databases">
        <authorList>
            <person name="Kraege A."/>
            <person name="Thomma B."/>
        </authorList>
    </citation>
    <scope>NUCLEOTIDE SEQUENCE [LARGE SCALE GENOMIC DNA]</scope>
</reference>
<keyword evidence="2" id="KW-0963">Cytoplasm</keyword>
<sequence>MAPTSPFKLDGEKPGAGAFKRKLDALGYTNKDGTADTPLMRQVVDDLIHTTDCYLALKQQASSGIQHLNHLTDKVTVLAKDSERLAAENNHLHLRTIQETEKHKSQERVHLTMLRKLEDTVAELGFYKSSSAERHAAMEKENAGLRAKTQELLHDLDAHQRADSDGEEISHRPLRLDMAEPLLQRVAIMPRQPGPINALAENVDILRATEHRVASLEALLKEKEAQLDSARQDVEQLQEAVTAREAEIIRLGREAGQNRNVDELALQHRCEGQESLILQLTEQVDMLKATAADAEAEAARREDATLQLAQSDRARVELELKLKNALRDNASASREVKTMRATLKTLQLSRLRHSSSHSAKQQRVEISESATRALELAEQRLAEAAAELQRRSAVLEEVSAEKDAALAKVAFFEGQVQSTTPETSGGQQSTGKAATVLTGAVGASPKQTDAQQLSDQIRFLSDERAVLAEDLARATARAERLEQQQAQALAHHEALRAELAEAQKQAHSMVTAMQTMAADKDKKSERLKAAEAEADALRQALTRQAAGGKPADEERCRQAEQLLAQQLGVCNRVTEELAQAKHQAGTASQRASAMEAECSRLQQGLQSSREAQEAATGRAHALQHELQGTRDTSEGRSREVAQLREVSVQADQALQQCMAQLQALRADAEAKAGMLERAAEAQQCLQAEVNRLKQAYTRERDLAKASQEDNTLWKSKAKAKEEELKDAMQHQKLLQEAVASAEALSQDAQQHQRNTAQENAALKQEIQAIAEDLEALVKENQIIGHQLVAITAERDRWQADMAAIAERAQHAETLARCRDAEALQLRREQEVLLTEHRLMERNYVALQEDFASCQGELAARCDDLEVLRDAHAAAEAQVAQQSQDLQAWEQQVASLSRQVANVTSEQEDAQRERQILLDSLRASEQAKFHQEQVCQQLQQRAAGLSAKVHSLTGRCEDAEADAQALQHRLGLEAERVADLEILLGRLRASQFHLQGSTQRGLGAHSATLAGFEGDAKAHARASRRAASLEASLASAEAKAAALQASVRELQAENTSLGASLSAVRAERNALNAAVRASTSRNGLAGPSDHTESSAALASARADAAHLREENTRLLDLLSTVDAERSALDRENWALRGAGVFSDDSNQDVGVAAGDKAAQLALELARERSQRQKAESDFEELLENLERQARHPDSPLWKGAEQQHCNARVPCNLEELLVIGGRQRHGMVAFRQVIESSQQSHESFHNALGGMA</sequence>
<feature type="coiled-coil region" evidence="5">
    <location>
        <begin position="864"/>
        <end position="912"/>
    </location>
</feature>
<feature type="coiled-coil region" evidence="5">
    <location>
        <begin position="206"/>
        <end position="342"/>
    </location>
</feature>
<keyword evidence="5" id="KW-0175">Coiled coil</keyword>
<feature type="coiled-coil region" evidence="5">
    <location>
        <begin position="1156"/>
        <end position="1190"/>
    </location>
</feature>
<feature type="coiled-coil region" evidence="5">
    <location>
        <begin position="367"/>
        <end position="401"/>
    </location>
</feature>
<comment type="caution">
    <text evidence="7">The sequence shown here is derived from an EMBL/GenBank/DDBJ whole genome shotgun (WGS) entry which is preliminary data.</text>
</comment>
<feature type="coiled-coil region" evidence="5">
    <location>
        <begin position="1018"/>
        <end position="1052"/>
    </location>
</feature>
<evidence type="ECO:0000256" key="2">
    <source>
        <dbReference type="ARBA" id="ARBA00022490"/>
    </source>
</evidence>
<dbReference type="PANTHER" id="PTHR20544:SF0">
    <property type="entry name" value="NUCLEOPROTEIN TPR_MLP1 DOMAIN-CONTAINING PROTEIN"/>
    <property type="match status" value="1"/>
</dbReference>
<dbReference type="PANTHER" id="PTHR20544">
    <property type="entry name" value="CENTROSOMAL PROTEIN CEP135"/>
    <property type="match status" value="1"/>
</dbReference>
<organism evidence="7 8">
    <name type="scientific">Coccomyxa viridis</name>
    <dbReference type="NCBI Taxonomy" id="1274662"/>
    <lineage>
        <taxon>Eukaryota</taxon>
        <taxon>Viridiplantae</taxon>
        <taxon>Chlorophyta</taxon>
        <taxon>core chlorophytes</taxon>
        <taxon>Trebouxiophyceae</taxon>
        <taxon>Trebouxiophyceae incertae sedis</taxon>
        <taxon>Coccomyxaceae</taxon>
        <taxon>Coccomyxa</taxon>
    </lineage>
</organism>
<dbReference type="SUPFAM" id="SSF57997">
    <property type="entry name" value="Tropomyosin"/>
    <property type="match status" value="1"/>
</dbReference>
<proteinExistence type="inferred from homology"/>
<evidence type="ECO:0000256" key="4">
    <source>
        <dbReference type="ARBA" id="ARBA00038123"/>
    </source>
</evidence>
<dbReference type="InterPro" id="IPR051877">
    <property type="entry name" value="Centriole_BasalBody_StrucProt"/>
</dbReference>
<evidence type="ECO:0000313" key="7">
    <source>
        <dbReference type="EMBL" id="CAL5228386.1"/>
    </source>
</evidence>
<evidence type="ECO:0000313" key="8">
    <source>
        <dbReference type="Proteomes" id="UP001497392"/>
    </source>
</evidence>
<comment type="similarity">
    <text evidence="4">Belongs to the CEP135/TSGA10 family.</text>
</comment>
<feature type="compositionally biased region" description="Basic and acidic residues" evidence="6">
    <location>
        <begin position="627"/>
        <end position="640"/>
    </location>
</feature>